<accession>A0A7I9VCQ2</accession>
<dbReference type="GO" id="GO:0009231">
    <property type="term" value="P:riboflavin biosynthetic process"/>
    <property type="evidence" value="ECO:0007669"/>
    <property type="project" value="InterPro"/>
</dbReference>
<organism evidence="2 3">
    <name type="scientific">Gordonia spumicola</name>
    <dbReference type="NCBI Taxonomy" id="589161"/>
    <lineage>
        <taxon>Bacteria</taxon>
        <taxon>Bacillati</taxon>
        <taxon>Actinomycetota</taxon>
        <taxon>Actinomycetes</taxon>
        <taxon>Mycobacteriales</taxon>
        <taxon>Gordoniaceae</taxon>
        <taxon>Gordonia</taxon>
    </lineage>
</organism>
<name>A0A7I9VCQ2_9ACTN</name>
<evidence type="ECO:0000313" key="2">
    <source>
        <dbReference type="EMBL" id="GEE03074.1"/>
    </source>
</evidence>
<gene>
    <name evidence="2" type="ORF">nbrc107696_35200</name>
</gene>
<dbReference type="Gene3D" id="3.40.430.10">
    <property type="entry name" value="Dihydrofolate Reductase, subunit A"/>
    <property type="match status" value="1"/>
</dbReference>
<sequence length="230" mass="25294">MRHPDWTHDAPNVGYRCRMSKVRVHNLNISLDGFSAGGTVTLDEPIGHARALFSRFDGRVIDGVHAVDEPITADRAFYSMWGQGIGAEIMGRKKFGPQTGPWTDDEWIGWWGTEPPFTTPVVVLTHHARETLTFENGTSFHFVDASPADALALARELADGGDIRLGGGPSSVRQFLDADLVDFMHLVTVPIVLGSGVSIFDGGRDVHERFDIESVTTGSGVTHQFWNRRP</sequence>
<feature type="domain" description="Bacterial bifunctional deaminase-reductase C-terminal" evidence="1">
    <location>
        <begin position="26"/>
        <end position="217"/>
    </location>
</feature>
<evidence type="ECO:0000313" key="3">
    <source>
        <dbReference type="Proteomes" id="UP000444960"/>
    </source>
</evidence>
<keyword evidence="3" id="KW-1185">Reference proteome</keyword>
<proteinExistence type="predicted"/>
<dbReference type="InterPro" id="IPR024072">
    <property type="entry name" value="DHFR-like_dom_sf"/>
</dbReference>
<dbReference type="GO" id="GO:0008703">
    <property type="term" value="F:5-amino-6-(5-phosphoribosylamino)uracil reductase activity"/>
    <property type="evidence" value="ECO:0007669"/>
    <property type="project" value="InterPro"/>
</dbReference>
<dbReference type="EMBL" id="BJOV01000005">
    <property type="protein sequence ID" value="GEE03074.1"/>
    <property type="molecule type" value="Genomic_DNA"/>
</dbReference>
<keyword evidence="2" id="KW-0238">DNA-binding</keyword>
<dbReference type="Proteomes" id="UP000444960">
    <property type="component" value="Unassembled WGS sequence"/>
</dbReference>
<dbReference type="Pfam" id="PF01872">
    <property type="entry name" value="RibD_C"/>
    <property type="match status" value="1"/>
</dbReference>
<dbReference type="InterPro" id="IPR002734">
    <property type="entry name" value="RibDG_C"/>
</dbReference>
<protein>
    <submittedName>
        <fullName evidence="2">DNA-binding protein</fullName>
    </submittedName>
</protein>
<dbReference type="GO" id="GO:0003677">
    <property type="term" value="F:DNA binding"/>
    <property type="evidence" value="ECO:0007669"/>
    <property type="project" value="UniProtKB-KW"/>
</dbReference>
<comment type="caution">
    <text evidence="2">The sequence shown here is derived from an EMBL/GenBank/DDBJ whole genome shotgun (WGS) entry which is preliminary data.</text>
</comment>
<reference evidence="3" key="1">
    <citation type="submission" date="2019-06" db="EMBL/GenBank/DDBJ databases">
        <title>Gordonia isolated from sludge of a wastewater treatment plant.</title>
        <authorList>
            <person name="Tamura T."/>
            <person name="Aoyama K."/>
            <person name="Kang Y."/>
            <person name="Saito S."/>
            <person name="Akiyama N."/>
            <person name="Yazawa K."/>
            <person name="Gonoi T."/>
            <person name="Mikami Y."/>
        </authorList>
    </citation>
    <scope>NUCLEOTIDE SEQUENCE [LARGE SCALE GENOMIC DNA]</scope>
    <source>
        <strain evidence="3">NBRC 107696</strain>
    </source>
</reference>
<dbReference type="AlphaFoldDB" id="A0A7I9VCQ2"/>
<evidence type="ECO:0000259" key="1">
    <source>
        <dbReference type="Pfam" id="PF01872"/>
    </source>
</evidence>
<dbReference type="SUPFAM" id="SSF53597">
    <property type="entry name" value="Dihydrofolate reductase-like"/>
    <property type="match status" value="1"/>
</dbReference>